<accession>A0A2P2QH84</accession>
<protein>
    <submittedName>
        <fullName evidence="1">Uncharacterized protein</fullName>
    </submittedName>
</protein>
<sequence length="35" mass="4198">MFEKELKRQRCGNVNGRCCKSEEVTDDVVNRLRHF</sequence>
<evidence type="ECO:0000313" key="1">
    <source>
        <dbReference type="EMBL" id="MBX66362.1"/>
    </source>
</evidence>
<organism evidence="1">
    <name type="scientific">Rhizophora mucronata</name>
    <name type="common">Asiatic mangrove</name>
    <dbReference type="NCBI Taxonomy" id="61149"/>
    <lineage>
        <taxon>Eukaryota</taxon>
        <taxon>Viridiplantae</taxon>
        <taxon>Streptophyta</taxon>
        <taxon>Embryophyta</taxon>
        <taxon>Tracheophyta</taxon>
        <taxon>Spermatophyta</taxon>
        <taxon>Magnoliopsida</taxon>
        <taxon>eudicotyledons</taxon>
        <taxon>Gunneridae</taxon>
        <taxon>Pentapetalae</taxon>
        <taxon>rosids</taxon>
        <taxon>fabids</taxon>
        <taxon>Malpighiales</taxon>
        <taxon>Rhizophoraceae</taxon>
        <taxon>Rhizophora</taxon>
    </lineage>
</organism>
<proteinExistence type="predicted"/>
<reference evidence="1" key="1">
    <citation type="submission" date="2018-02" db="EMBL/GenBank/DDBJ databases">
        <title>Rhizophora mucronata_Transcriptome.</title>
        <authorList>
            <person name="Meera S.P."/>
            <person name="Sreeshan A."/>
            <person name="Augustine A."/>
        </authorList>
    </citation>
    <scope>NUCLEOTIDE SEQUENCE</scope>
    <source>
        <tissue evidence="1">Leaf</tissue>
    </source>
</reference>
<dbReference type="EMBL" id="GGEC01085878">
    <property type="protein sequence ID" value="MBX66362.1"/>
    <property type="molecule type" value="Transcribed_RNA"/>
</dbReference>
<dbReference type="AlphaFoldDB" id="A0A2P2QH84"/>
<name>A0A2P2QH84_RHIMU</name>